<evidence type="ECO:0000313" key="1">
    <source>
        <dbReference type="EMBL" id="EDM12252.1"/>
    </source>
</evidence>
<proteinExistence type="predicted"/>
<protein>
    <submittedName>
        <fullName evidence="1">RCG47429</fullName>
    </submittedName>
</protein>
<reference evidence="2" key="1">
    <citation type="submission" date="2005-09" db="EMBL/GenBank/DDBJ databases">
        <authorList>
            <person name="Mural R.J."/>
            <person name="Li P.W."/>
            <person name="Adams M.D."/>
            <person name="Amanatides P.G."/>
            <person name="Baden-Tillson H."/>
            <person name="Barnstead M."/>
            <person name="Chin S.H."/>
            <person name="Dew I."/>
            <person name="Evans C.A."/>
            <person name="Ferriera S."/>
            <person name="Flanigan M."/>
            <person name="Fosler C."/>
            <person name="Glodek A."/>
            <person name="Gu Z."/>
            <person name="Holt R.A."/>
            <person name="Jennings D."/>
            <person name="Kraft C.L."/>
            <person name="Lu F."/>
            <person name="Nguyen T."/>
            <person name="Nusskern D.R."/>
            <person name="Pfannkoch C.M."/>
            <person name="Sitter C."/>
            <person name="Sutton G.G."/>
            <person name="Venter J.C."/>
            <person name="Wang Z."/>
            <person name="Woodage T."/>
            <person name="Zheng X.H."/>
            <person name="Zhong F."/>
        </authorList>
    </citation>
    <scope>NUCLEOTIDE SEQUENCE [LARGE SCALE GENOMIC DNA]</scope>
    <source>
        <strain>BN</strain>
        <strain evidence="2">Sprague-Dawley</strain>
    </source>
</reference>
<dbReference type="EMBL" id="CH473953">
    <property type="protein sequence ID" value="EDM12252.1"/>
    <property type="molecule type" value="Genomic_DNA"/>
</dbReference>
<name>A6HYH1_RAT</name>
<organism evidence="1 2">
    <name type="scientific">Rattus norvegicus</name>
    <name type="common">Rat</name>
    <dbReference type="NCBI Taxonomy" id="10116"/>
    <lineage>
        <taxon>Eukaryota</taxon>
        <taxon>Metazoa</taxon>
        <taxon>Chordata</taxon>
        <taxon>Craniata</taxon>
        <taxon>Vertebrata</taxon>
        <taxon>Euteleostomi</taxon>
        <taxon>Mammalia</taxon>
        <taxon>Eutheria</taxon>
        <taxon>Euarchontoglires</taxon>
        <taxon>Glires</taxon>
        <taxon>Rodentia</taxon>
        <taxon>Myomorpha</taxon>
        <taxon>Muroidea</taxon>
        <taxon>Muridae</taxon>
        <taxon>Murinae</taxon>
        <taxon>Rattus</taxon>
    </lineage>
</organism>
<accession>A6HYH1</accession>
<dbReference type="Proteomes" id="UP000234681">
    <property type="component" value="Chromosome 1"/>
</dbReference>
<sequence>MKPSKQMPTGLCVSPPGLILARKQHSKTDGIPKWCLSLAFSLQFWAPGEPGAAGPDPHGELLPYHSSSRLSAASCLSPGAHPDRKPQTLLGC</sequence>
<dbReference type="AlphaFoldDB" id="A6HYH1"/>
<gene>
    <name evidence="1" type="ORF">rCG_47429</name>
</gene>
<evidence type="ECO:0000313" key="2">
    <source>
        <dbReference type="Proteomes" id="UP000234681"/>
    </source>
</evidence>